<gene>
    <name evidence="3" type="primary">LOC113691567</name>
</gene>
<organism evidence="2 3">
    <name type="scientific">Coffea arabica</name>
    <name type="common">Arabian coffee</name>
    <dbReference type="NCBI Taxonomy" id="13443"/>
    <lineage>
        <taxon>Eukaryota</taxon>
        <taxon>Viridiplantae</taxon>
        <taxon>Streptophyta</taxon>
        <taxon>Embryophyta</taxon>
        <taxon>Tracheophyta</taxon>
        <taxon>Spermatophyta</taxon>
        <taxon>Magnoliopsida</taxon>
        <taxon>eudicotyledons</taxon>
        <taxon>Gunneridae</taxon>
        <taxon>Pentapetalae</taxon>
        <taxon>asterids</taxon>
        <taxon>lamiids</taxon>
        <taxon>Gentianales</taxon>
        <taxon>Rubiaceae</taxon>
        <taxon>Ixoroideae</taxon>
        <taxon>Gardenieae complex</taxon>
        <taxon>Bertiereae - Coffeeae clade</taxon>
        <taxon>Coffeeae</taxon>
        <taxon>Coffea</taxon>
    </lineage>
</organism>
<feature type="compositionally biased region" description="Polar residues" evidence="1">
    <location>
        <begin position="167"/>
        <end position="181"/>
    </location>
</feature>
<evidence type="ECO:0000313" key="2">
    <source>
        <dbReference type="Proteomes" id="UP001652660"/>
    </source>
</evidence>
<proteinExistence type="predicted"/>
<dbReference type="GO" id="GO:0055028">
    <property type="term" value="C:cortical microtubule"/>
    <property type="evidence" value="ECO:0007669"/>
    <property type="project" value="TreeGrafter"/>
</dbReference>
<dbReference type="OrthoDB" id="1929779at2759"/>
<reference evidence="3" key="2">
    <citation type="submission" date="2025-08" db="UniProtKB">
        <authorList>
            <consortium name="RefSeq"/>
        </authorList>
    </citation>
    <scope>IDENTIFICATION</scope>
    <source>
        <tissue evidence="3">Leaves</tissue>
    </source>
</reference>
<feature type="region of interest" description="Disordered" evidence="1">
    <location>
        <begin position="399"/>
        <end position="422"/>
    </location>
</feature>
<feature type="compositionally biased region" description="Low complexity" evidence="1">
    <location>
        <begin position="214"/>
        <end position="235"/>
    </location>
</feature>
<feature type="compositionally biased region" description="Low complexity" evidence="1">
    <location>
        <begin position="152"/>
        <end position="166"/>
    </location>
</feature>
<protein>
    <submittedName>
        <fullName evidence="3">Uncharacterized protein isoform X1</fullName>
    </submittedName>
</protein>
<feature type="compositionally biased region" description="Low complexity" evidence="1">
    <location>
        <begin position="183"/>
        <end position="201"/>
    </location>
</feature>
<feature type="compositionally biased region" description="Polar residues" evidence="1">
    <location>
        <begin position="474"/>
        <end position="493"/>
    </location>
</feature>
<keyword evidence="2" id="KW-1185">Reference proteome</keyword>
<feature type="compositionally biased region" description="Polar residues" evidence="1">
    <location>
        <begin position="406"/>
        <end position="422"/>
    </location>
</feature>
<dbReference type="Proteomes" id="UP001652660">
    <property type="component" value="Chromosome 6e"/>
</dbReference>
<accession>A0A6P6SHG3</accession>
<dbReference type="RefSeq" id="XP_027065570.2">
    <property type="nucleotide sequence ID" value="XM_027209769.2"/>
</dbReference>
<sequence length="517" mass="54656">MAASVQCRPQDRSLGMVMKEIEGDLATFLEMRKREKERNGLLLIENNDGFDHSAASNPDNSVVSDAIFIETTQTTPADNFFAAVSDKSDYDWLVASPDTPSLPLPELEVQNADSQTSITEALSTAEIFKPENLPDEPSSANTTSAQLITSTSKHSSASRNKRSSLSEGQKPTASRSATPTRKSGLLSASKPSRSSTPTSRGVAASAKPVVPIVRSSTPTRATARSSTPTLSLRSASKSESRSARPTCKASTPSSATSMSAAGRSSSVTKTVPTTVKSSETSCGTTPPVKSRPKKTAEKAVFSSNAPPNLRMAVPKRPSSASRGRLTASSCLLSSSDSIAGRPRQKSCSPSRGRVNDGAFNHEITIFSKSRGYSNCNDSVNPVLIGTKMVERVVNMRKLAPPKHNNYESQDNSSGKSSLSIDNSGFGRSLSKKSLDMAIRHMDIRGISRNLKTIVTSLPASKSGSTKSRTTSLSDSPLATCSTASSEPSVNNVANVLDGSDIDVNDIGCERESLPPTS</sequence>
<dbReference type="GeneID" id="113691567"/>
<dbReference type="PANTHER" id="PTHR31949">
    <property type="entry name" value="GASTRIC MUCIN-LIKE PROTEIN"/>
    <property type="match status" value="1"/>
</dbReference>
<dbReference type="GO" id="GO:0043622">
    <property type="term" value="P:cortical microtubule organization"/>
    <property type="evidence" value="ECO:0007669"/>
    <property type="project" value="TreeGrafter"/>
</dbReference>
<dbReference type="AlphaFoldDB" id="A0A6P6SHG3"/>
<feature type="compositionally biased region" description="Low complexity" evidence="1">
    <location>
        <begin position="460"/>
        <end position="473"/>
    </location>
</feature>
<evidence type="ECO:0000313" key="3">
    <source>
        <dbReference type="RefSeq" id="XP_027065570.2"/>
    </source>
</evidence>
<evidence type="ECO:0000256" key="1">
    <source>
        <dbReference type="SAM" id="MobiDB-lite"/>
    </source>
</evidence>
<feature type="region of interest" description="Disordered" evidence="1">
    <location>
        <begin position="458"/>
        <end position="493"/>
    </location>
</feature>
<feature type="compositionally biased region" description="Low complexity" evidence="1">
    <location>
        <begin position="249"/>
        <end position="281"/>
    </location>
</feature>
<dbReference type="PANTHER" id="PTHR31949:SF15">
    <property type="entry name" value="ENDOCHITINASE A-LIKE ISOFORM X1"/>
    <property type="match status" value="1"/>
</dbReference>
<feature type="region of interest" description="Disordered" evidence="1">
    <location>
        <begin position="130"/>
        <end position="325"/>
    </location>
</feature>
<feature type="compositionally biased region" description="Polar residues" evidence="1">
    <location>
        <begin position="138"/>
        <end position="151"/>
    </location>
</feature>
<reference evidence="2" key="1">
    <citation type="journal article" date="2025" name="Foods">
        <title>Unveiling the Microbial Signatures of Arabica Coffee Cherries: Insights into Ripeness Specific Diversity, Functional Traits, and Implications for Quality and Safety.</title>
        <authorList>
            <consortium name="RefSeq"/>
            <person name="Tenea G.N."/>
            <person name="Cifuentes V."/>
            <person name="Reyes P."/>
            <person name="Cevallos-Vallejos M."/>
        </authorList>
    </citation>
    <scope>NUCLEOTIDE SEQUENCE [LARGE SCALE GENOMIC DNA]</scope>
</reference>
<name>A0A6P6SHG3_COFAR</name>